<dbReference type="EMBL" id="SWVK01000006">
    <property type="protein sequence ID" value="NFN34745.1"/>
    <property type="molecule type" value="Genomic_DNA"/>
</dbReference>
<reference evidence="3 4" key="1">
    <citation type="submission" date="2019-04" db="EMBL/GenBank/DDBJ databases">
        <title>Genome sequencing of Clostridium botulinum Groups I-IV and Clostridium butyricum.</title>
        <authorList>
            <person name="Brunt J."/>
            <person name="Van Vliet A.H.M."/>
            <person name="Stringer S.C."/>
            <person name="Carter A.T."/>
            <person name="Peck M.W."/>
        </authorList>
    </citation>
    <scope>NUCLEOTIDE SEQUENCE [LARGE SCALE GENOMIC DNA]</scope>
    <source>
        <strain evidence="1 4">1605</strain>
        <strain evidence="2 3">CB-K-33E</strain>
    </source>
</reference>
<comment type="caution">
    <text evidence="1">The sequence shown here is derived from an EMBL/GenBank/DDBJ whole genome shotgun (WGS) entry which is preliminary data.</text>
</comment>
<dbReference type="NCBIfam" id="TIGR01987">
    <property type="entry name" value="HI0074"/>
    <property type="match status" value="1"/>
</dbReference>
<dbReference type="OrthoDB" id="9810452at2"/>
<dbReference type="AlphaFoldDB" id="A0A0L9Y9X8"/>
<dbReference type="InterPro" id="IPR010235">
    <property type="entry name" value="HepT"/>
</dbReference>
<dbReference type="Gene3D" id="1.20.120.330">
    <property type="entry name" value="Nucleotidyltransferases domain 2"/>
    <property type="match status" value="1"/>
</dbReference>
<dbReference type="Proteomes" id="UP000476820">
    <property type="component" value="Unassembled WGS sequence"/>
</dbReference>
<sequence length="131" mass="15357">MKSVEFKYMNLKKAYGKLVEVSKLYDGKDEIVRDSLIQRFEFTYELTHKTLKDVMKYLGVTLENSFPRTIYKKAYVNNLISDDKVWINLLEDRNSTSHIYNESLSDEIANRIVTYYVKAIGELVENIGEVI</sequence>
<dbReference type="GO" id="GO:0016740">
    <property type="term" value="F:transferase activity"/>
    <property type="evidence" value="ECO:0007669"/>
    <property type="project" value="UniProtKB-KW"/>
</dbReference>
<name>A0A0L9Y9X8_CLOBO</name>
<dbReference type="EMBL" id="SWOV01000011">
    <property type="protein sequence ID" value="NFF87445.1"/>
    <property type="molecule type" value="Genomic_DNA"/>
</dbReference>
<dbReference type="Proteomes" id="UP000473681">
    <property type="component" value="Unassembled WGS sequence"/>
</dbReference>
<dbReference type="Pfam" id="PF08780">
    <property type="entry name" value="NTase_sub_bind"/>
    <property type="match status" value="1"/>
</dbReference>
<evidence type="ECO:0000313" key="4">
    <source>
        <dbReference type="Proteomes" id="UP000476820"/>
    </source>
</evidence>
<evidence type="ECO:0000313" key="2">
    <source>
        <dbReference type="EMBL" id="NFN34745.1"/>
    </source>
</evidence>
<evidence type="ECO:0000313" key="3">
    <source>
        <dbReference type="Proteomes" id="UP000473681"/>
    </source>
</evidence>
<dbReference type="SUPFAM" id="SSF81593">
    <property type="entry name" value="Nucleotidyltransferase substrate binding subunit/domain"/>
    <property type="match status" value="1"/>
</dbReference>
<accession>A0A0L9Y9X8</accession>
<proteinExistence type="predicted"/>
<evidence type="ECO:0000313" key="1">
    <source>
        <dbReference type="EMBL" id="NFF87445.1"/>
    </source>
</evidence>
<gene>
    <name evidence="1" type="ORF">FC774_06100</name>
    <name evidence="2" type="ORF">FDB51_06255</name>
</gene>
<organism evidence="1 4">
    <name type="scientific">Clostridium botulinum</name>
    <dbReference type="NCBI Taxonomy" id="1491"/>
    <lineage>
        <taxon>Bacteria</taxon>
        <taxon>Bacillati</taxon>
        <taxon>Bacillota</taxon>
        <taxon>Clostridia</taxon>
        <taxon>Eubacteriales</taxon>
        <taxon>Clostridiaceae</taxon>
        <taxon>Clostridium</taxon>
    </lineage>
</organism>
<dbReference type="RefSeq" id="WP_053342199.1">
    <property type="nucleotide sequence ID" value="NZ_LFPA01000102.1"/>
</dbReference>
<protein>
    <submittedName>
        <fullName evidence="1">Nucleotidyltransferase</fullName>
    </submittedName>
</protein>
<keyword evidence="1" id="KW-0808">Transferase</keyword>